<dbReference type="NCBIfam" id="TIGR02532">
    <property type="entry name" value="IV_pilin_GFxxxE"/>
    <property type="match status" value="1"/>
</dbReference>
<dbReference type="InterPro" id="IPR011453">
    <property type="entry name" value="DUF1559"/>
</dbReference>
<dbReference type="InterPro" id="IPR012902">
    <property type="entry name" value="N_methyl_site"/>
</dbReference>
<accession>A0ABS5BZ73</accession>
<dbReference type="RefSeq" id="WP_210659459.1">
    <property type="nucleotide sequence ID" value="NZ_JAGKQQ010000001.1"/>
</dbReference>
<name>A0ABS5BZ73_9BACT</name>
<dbReference type="Pfam" id="PF07596">
    <property type="entry name" value="SBP_bac_10"/>
    <property type="match status" value="1"/>
</dbReference>
<sequence length="335" mass="37440">MFRASVRVRGRVAFTLIELLVVIAIIAILIGLLLPAVQKVREAAARMTCSNNLKQLAIACHSYQSAYDKLPYGILRHQPNSNPLSNWPSPEQPNGQGLYRRFALMHQLLPYIEQDALFRRWNEYDFNANRRDENGVDFGPGWYFQKQKVKTLVCPSNPNSSNSLNPDGQYFITHYLGSAGTRGYNRGGYTGGIAVRPSHFDYQDGVFVQNKQFSLLAITDGTSNTLLIGERHYFDPEFDKYDPITDWGWCWFGGTADVFLGTSVRINYRWAPGKLASATDVDVEDRMNAYGSGHTGGANFALSDGSVRFIRDSIDLPTLQKLGTRAGGEVISGDY</sequence>
<dbReference type="SUPFAM" id="SSF54523">
    <property type="entry name" value="Pili subunits"/>
    <property type="match status" value="1"/>
</dbReference>
<feature type="domain" description="DUF1559" evidence="2">
    <location>
        <begin position="38"/>
        <end position="316"/>
    </location>
</feature>
<dbReference type="Proteomes" id="UP000676565">
    <property type="component" value="Unassembled WGS sequence"/>
</dbReference>
<evidence type="ECO:0000313" key="3">
    <source>
        <dbReference type="EMBL" id="MBP3958988.1"/>
    </source>
</evidence>
<evidence type="ECO:0000256" key="1">
    <source>
        <dbReference type="SAM" id="Phobius"/>
    </source>
</evidence>
<comment type="caution">
    <text evidence="3">The sequence shown here is derived from an EMBL/GenBank/DDBJ whole genome shotgun (WGS) entry which is preliminary data.</text>
</comment>
<dbReference type="NCBIfam" id="TIGR04294">
    <property type="entry name" value="pre_pil_HX9DG"/>
    <property type="match status" value="1"/>
</dbReference>
<feature type="transmembrane region" description="Helical" evidence="1">
    <location>
        <begin position="12"/>
        <end position="34"/>
    </location>
</feature>
<gene>
    <name evidence="3" type="ORF">J8F10_27405</name>
</gene>
<evidence type="ECO:0000259" key="2">
    <source>
        <dbReference type="Pfam" id="PF07596"/>
    </source>
</evidence>
<dbReference type="PANTHER" id="PTHR30093">
    <property type="entry name" value="GENERAL SECRETION PATHWAY PROTEIN G"/>
    <property type="match status" value="1"/>
</dbReference>
<keyword evidence="4" id="KW-1185">Reference proteome</keyword>
<keyword evidence="1" id="KW-1133">Transmembrane helix</keyword>
<keyword evidence="1" id="KW-0472">Membrane</keyword>
<proteinExistence type="predicted"/>
<keyword evidence="1" id="KW-0812">Transmembrane</keyword>
<protein>
    <submittedName>
        <fullName evidence="3">DUF1559 domain-containing protein</fullName>
    </submittedName>
</protein>
<dbReference type="InterPro" id="IPR027558">
    <property type="entry name" value="Pre_pil_HX9DG_C"/>
</dbReference>
<dbReference type="InterPro" id="IPR045584">
    <property type="entry name" value="Pilin-like"/>
</dbReference>
<dbReference type="PANTHER" id="PTHR30093:SF2">
    <property type="entry name" value="TYPE II SECRETION SYSTEM PROTEIN H"/>
    <property type="match status" value="1"/>
</dbReference>
<evidence type="ECO:0000313" key="4">
    <source>
        <dbReference type="Proteomes" id="UP000676565"/>
    </source>
</evidence>
<dbReference type="Gene3D" id="3.30.700.10">
    <property type="entry name" value="Glycoprotein, Type 4 Pilin"/>
    <property type="match status" value="1"/>
</dbReference>
<organism evidence="3 4">
    <name type="scientific">Gemmata palustris</name>
    <dbReference type="NCBI Taxonomy" id="2822762"/>
    <lineage>
        <taxon>Bacteria</taxon>
        <taxon>Pseudomonadati</taxon>
        <taxon>Planctomycetota</taxon>
        <taxon>Planctomycetia</taxon>
        <taxon>Gemmatales</taxon>
        <taxon>Gemmataceae</taxon>
        <taxon>Gemmata</taxon>
    </lineage>
</organism>
<reference evidence="3 4" key="1">
    <citation type="submission" date="2021-04" db="EMBL/GenBank/DDBJ databases">
        <authorList>
            <person name="Ivanova A."/>
        </authorList>
    </citation>
    <scope>NUCLEOTIDE SEQUENCE [LARGE SCALE GENOMIC DNA]</scope>
    <source>
        <strain evidence="3 4">G18</strain>
    </source>
</reference>
<dbReference type="EMBL" id="JAGKQQ010000001">
    <property type="protein sequence ID" value="MBP3958988.1"/>
    <property type="molecule type" value="Genomic_DNA"/>
</dbReference>